<dbReference type="EMBL" id="CP138580">
    <property type="protein sequence ID" value="WPG97424.1"/>
    <property type="molecule type" value="Genomic_DNA"/>
</dbReference>
<dbReference type="Pfam" id="PF00106">
    <property type="entry name" value="adh_short"/>
    <property type="match status" value="1"/>
</dbReference>
<gene>
    <name evidence="2" type="ORF">R9X50_00019900</name>
</gene>
<dbReference type="SUPFAM" id="SSF51735">
    <property type="entry name" value="NAD(P)-binding Rossmann-fold domains"/>
    <property type="match status" value="1"/>
</dbReference>
<organism evidence="2 3">
    <name type="scientific">Acrodontium crateriforme</name>
    <dbReference type="NCBI Taxonomy" id="150365"/>
    <lineage>
        <taxon>Eukaryota</taxon>
        <taxon>Fungi</taxon>
        <taxon>Dikarya</taxon>
        <taxon>Ascomycota</taxon>
        <taxon>Pezizomycotina</taxon>
        <taxon>Dothideomycetes</taxon>
        <taxon>Dothideomycetidae</taxon>
        <taxon>Mycosphaerellales</taxon>
        <taxon>Teratosphaeriaceae</taxon>
        <taxon>Acrodontium</taxon>
    </lineage>
</organism>
<dbReference type="GO" id="GO:0016491">
    <property type="term" value="F:oxidoreductase activity"/>
    <property type="evidence" value="ECO:0007669"/>
    <property type="project" value="UniProtKB-KW"/>
</dbReference>
<accession>A0AAQ3LYD3</accession>
<dbReference type="Gene3D" id="3.40.50.720">
    <property type="entry name" value="NAD(P)-binding Rossmann-like Domain"/>
    <property type="match status" value="1"/>
</dbReference>
<name>A0AAQ3LYD3_9PEZI</name>
<reference evidence="2 3" key="1">
    <citation type="submission" date="2023-11" db="EMBL/GenBank/DDBJ databases">
        <title>An acidophilic fungus is an integral part of prey digestion in a carnivorous sundew plant.</title>
        <authorList>
            <person name="Tsai I.J."/>
        </authorList>
    </citation>
    <scope>NUCLEOTIDE SEQUENCE [LARGE SCALE GENOMIC DNA]</scope>
    <source>
        <strain evidence="2">169a</strain>
    </source>
</reference>
<protein>
    <recommendedName>
        <fullName evidence="4">NAD(P)-binding protein</fullName>
    </recommendedName>
</protein>
<proteinExistence type="predicted"/>
<dbReference type="InterPro" id="IPR052228">
    <property type="entry name" value="Sec_Metab_Biosynth_Oxidored"/>
</dbReference>
<evidence type="ECO:0000313" key="3">
    <source>
        <dbReference type="Proteomes" id="UP001303373"/>
    </source>
</evidence>
<keyword evidence="1" id="KW-0560">Oxidoreductase</keyword>
<dbReference type="AlphaFoldDB" id="A0AAQ3LYD3"/>
<dbReference type="PANTHER" id="PTHR47534">
    <property type="entry name" value="YALI0E05731P"/>
    <property type="match status" value="1"/>
</dbReference>
<dbReference type="Proteomes" id="UP001303373">
    <property type="component" value="Chromosome 1"/>
</dbReference>
<evidence type="ECO:0008006" key="4">
    <source>
        <dbReference type="Google" id="ProtNLM"/>
    </source>
</evidence>
<dbReference type="InterPro" id="IPR002347">
    <property type="entry name" value="SDR_fam"/>
</dbReference>
<evidence type="ECO:0000256" key="1">
    <source>
        <dbReference type="ARBA" id="ARBA00023002"/>
    </source>
</evidence>
<dbReference type="InterPro" id="IPR036291">
    <property type="entry name" value="NAD(P)-bd_dom_sf"/>
</dbReference>
<evidence type="ECO:0000313" key="2">
    <source>
        <dbReference type="EMBL" id="WPG97424.1"/>
    </source>
</evidence>
<keyword evidence="3" id="KW-1185">Reference proteome</keyword>
<sequence>MLLLSRHTTLTAVFVGATRGIGLATLRSFAHHIPEPRAIIIGRSAAKFASQLDSLSELNPAGSYTFLENNIELIADIDAICTTIIAKLEGQKIDLLFTSQGYISFAGRETNADGLDSSISLRYYGRVRFATQLSSHLAPQARVISVLAGGKEGHILVDDLDLERNYSIPQSMAQFSTMMTLSFDVFAKQNPDKRFLHIFPGNVATGLLGRSATGVLGVLMRWVVEPVLGFFSLKPEEAGERMVYYGTSEMYPRGSLSLDWDGEAKEVKKLVVYRQEDMEETVWEHNTRVFARALLN</sequence>
<dbReference type="PANTHER" id="PTHR47534:SF3">
    <property type="entry name" value="ALCOHOL DEHYDROGENASE-LIKE C-TERMINAL DOMAIN-CONTAINING PROTEIN"/>
    <property type="match status" value="1"/>
</dbReference>